<comment type="similarity">
    <text evidence="3">Belongs to the NPH3 family.</text>
</comment>
<evidence type="ECO:0000259" key="5">
    <source>
        <dbReference type="PROSITE" id="PS50097"/>
    </source>
</evidence>
<dbReference type="PROSITE" id="PS50097">
    <property type="entry name" value="BTB"/>
    <property type="match status" value="1"/>
</dbReference>
<dbReference type="Gramene" id="Kaladp0609s0006.1.v1.1">
    <property type="protein sequence ID" value="Kaladp0609s0006.1.v1.1"/>
    <property type="gene ID" value="Kaladp0609s0006.v1.1"/>
</dbReference>
<evidence type="ECO:0000256" key="3">
    <source>
        <dbReference type="PROSITE-ProRule" id="PRU00982"/>
    </source>
</evidence>
<comment type="pathway">
    <text evidence="1">Protein modification; protein ubiquitination.</text>
</comment>
<dbReference type="SUPFAM" id="SSF54695">
    <property type="entry name" value="POZ domain"/>
    <property type="match status" value="1"/>
</dbReference>
<dbReference type="Proteomes" id="UP000594263">
    <property type="component" value="Unplaced"/>
</dbReference>
<accession>A0A7N0VF68</accession>
<dbReference type="Pfam" id="PF03000">
    <property type="entry name" value="NPH3"/>
    <property type="match status" value="1"/>
</dbReference>
<evidence type="ECO:0000313" key="7">
    <source>
        <dbReference type="EnsemblPlants" id="Kaladp0609s0006.1.v1.1"/>
    </source>
</evidence>
<keyword evidence="2" id="KW-0833">Ubl conjugation pathway</keyword>
<evidence type="ECO:0000259" key="6">
    <source>
        <dbReference type="PROSITE" id="PS51649"/>
    </source>
</evidence>
<dbReference type="EnsemblPlants" id="Kaladp0609s0006.1.v1.1">
    <property type="protein sequence ID" value="Kaladp0609s0006.1.v1.1"/>
    <property type="gene ID" value="Kaladp0609s0006.v1.1"/>
</dbReference>
<dbReference type="Gene3D" id="3.30.710.10">
    <property type="entry name" value="Potassium Channel Kv1.1, Chain A"/>
    <property type="match status" value="1"/>
</dbReference>
<protein>
    <recommendedName>
        <fullName evidence="9">Phototropic-responsive NPH3 family protein</fullName>
    </recommendedName>
</protein>
<evidence type="ECO:0000313" key="8">
    <source>
        <dbReference type="Proteomes" id="UP000594263"/>
    </source>
</evidence>
<dbReference type="AlphaFoldDB" id="A0A7N0VF68"/>
<evidence type="ECO:0008006" key="9">
    <source>
        <dbReference type="Google" id="ProtNLM"/>
    </source>
</evidence>
<dbReference type="PANTHER" id="PTHR32370">
    <property type="entry name" value="OS12G0117600 PROTEIN"/>
    <property type="match status" value="1"/>
</dbReference>
<name>A0A7N0VF68_KALFE</name>
<feature type="domain" description="NPH3" evidence="6">
    <location>
        <begin position="199"/>
        <end position="462"/>
    </location>
</feature>
<feature type="region of interest" description="Disordered" evidence="4">
    <location>
        <begin position="482"/>
        <end position="502"/>
    </location>
</feature>
<dbReference type="InterPro" id="IPR011333">
    <property type="entry name" value="SKP1/BTB/POZ_sf"/>
</dbReference>
<dbReference type="InterPro" id="IPR000210">
    <property type="entry name" value="BTB/POZ_dom"/>
</dbReference>
<sequence>MQLQVHKFILDVIHRSQETGLPACVRVRVADKLFNLHKHPLCSKSGYFQKRLDETCEVELPDEFPGGSGAFETIALFFYQSSTMIDPFNVAALRCAAEHLEMTEAYSANSLCARLDLYLNQVVLQNWDDAVVVLRKCQTLLPWSEELLIVSRCVESLAFMACMEILDPERRREEPVVTLDVLAAQAWNVDLVKEIVSQDLWMKDLTALPFGFFKRVVRALRRQGMKEKHVCPIIVFYANNWDDKPSNSGLTDDSKASTVLQGILDLLHIGEKASRTVPVGFYLALLSKSLHVGVTVESMMKLQDQIASLLHLAHVRDLLLPGGETEPVATSKELAAMEGIFSAYVSNSITQNLTPSPRNSTVADLWDIYLSWIAPDASMGAERFVQLLETVPVSYRQSHDHLYAAMNSFLQAHETISQEEKAAVCKYLDCQRLSPQVCIEAVQNELMPLRLIVQALFLQQLNTQQAFKDCSESFRYTDGDLSGNLSSSKCPKSESVHPGESPYFEHHQGRTLSFLLQREPARQGQERSRRDYESASFRIQNLEQELLLLKSSIQQQALSKKVETLPVKSQKTVPYRLEQRSQSKRRNPFGQTSGCIYSTTFASQRKCAGKLLKIFQKVTLFGRGKPKTKAKQL</sequence>
<feature type="domain" description="BTB" evidence="5">
    <location>
        <begin position="23"/>
        <end position="87"/>
    </location>
</feature>
<organism evidence="7 8">
    <name type="scientific">Kalanchoe fedtschenkoi</name>
    <name type="common">Lavender scallops</name>
    <name type="synonym">South American air plant</name>
    <dbReference type="NCBI Taxonomy" id="63787"/>
    <lineage>
        <taxon>Eukaryota</taxon>
        <taxon>Viridiplantae</taxon>
        <taxon>Streptophyta</taxon>
        <taxon>Embryophyta</taxon>
        <taxon>Tracheophyta</taxon>
        <taxon>Spermatophyta</taxon>
        <taxon>Magnoliopsida</taxon>
        <taxon>eudicotyledons</taxon>
        <taxon>Gunneridae</taxon>
        <taxon>Pentapetalae</taxon>
        <taxon>Saxifragales</taxon>
        <taxon>Crassulaceae</taxon>
        <taxon>Kalanchoe</taxon>
    </lineage>
</organism>
<proteinExistence type="inferred from homology"/>
<keyword evidence="8" id="KW-1185">Reference proteome</keyword>
<evidence type="ECO:0000256" key="2">
    <source>
        <dbReference type="ARBA" id="ARBA00022786"/>
    </source>
</evidence>
<dbReference type="OMA" id="NFASQRK"/>
<dbReference type="InterPro" id="IPR027356">
    <property type="entry name" value="NPH3_dom"/>
</dbReference>
<reference evidence="7" key="1">
    <citation type="submission" date="2021-01" db="UniProtKB">
        <authorList>
            <consortium name="EnsemblPlants"/>
        </authorList>
    </citation>
    <scope>IDENTIFICATION</scope>
</reference>
<evidence type="ECO:0000256" key="4">
    <source>
        <dbReference type="SAM" id="MobiDB-lite"/>
    </source>
</evidence>
<feature type="compositionally biased region" description="Basic and acidic residues" evidence="4">
    <location>
        <begin position="491"/>
        <end position="502"/>
    </location>
</feature>
<dbReference type="PROSITE" id="PS51649">
    <property type="entry name" value="NPH3"/>
    <property type="match status" value="1"/>
</dbReference>
<dbReference type="UniPathway" id="UPA00143"/>
<dbReference type="GO" id="GO:0016567">
    <property type="term" value="P:protein ubiquitination"/>
    <property type="evidence" value="ECO:0007669"/>
    <property type="project" value="UniProtKB-UniPathway"/>
</dbReference>
<evidence type="ECO:0000256" key="1">
    <source>
        <dbReference type="ARBA" id="ARBA00004906"/>
    </source>
</evidence>
<dbReference type="InterPro" id="IPR043454">
    <property type="entry name" value="NPH3/RPT2-like"/>
</dbReference>